<dbReference type="GO" id="GO:0022857">
    <property type="term" value="F:transmembrane transporter activity"/>
    <property type="evidence" value="ECO:0007669"/>
    <property type="project" value="InterPro"/>
</dbReference>
<dbReference type="EMBL" id="JANBUO010003447">
    <property type="protein sequence ID" value="KAJ2790821.1"/>
    <property type="molecule type" value="Genomic_DNA"/>
</dbReference>
<name>A0A9W8HNG2_9FUNG</name>
<dbReference type="SUPFAM" id="SSF103473">
    <property type="entry name" value="MFS general substrate transporter"/>
    <property type="match status" value="1"/>
</dbReference>
<feature type="domain" description="Major facilitator superfamily (MFS) profile" evidence="6">
    <location>
        <begin position="1"/>
        <end position="64"/>
    </location>
</feature>
<dbReference type="PROSITE" id="PS50850">
    <property type="entry name" value="MFS"/>
    <property type="match status" value="1"/>
</dbReference>
<dbReference type="InterPro" id="IPR005829">
    <property type="entry name" value="Sugar_transporter_CS"/>
</dbReference>
<dbReference type="Pfam" id="PF00083">
    <property type="entry name" value="Sugar_tr"/>
    <property type="match status" value="1"/>
</dbReference>
<evidence type="ECO:0000256" key="3">
    <source>
        <dbReference type="ARBA" id="ARBA00022989"/>
    </source>
</evidence>
<evidence type="ECO:0000259" key="6">
    <source>
        <dbReference type="PROSITE" id="PS50850"/>
    </source>
</evidence>
<evidence type="ECO:0000256" key="2">
    <source>
        <dbReference type="ARBA" id="ARBA00022692"/>
    </source>
</evidence>
<gene>
    <name evidence="7" type="primary">ITR1</name>
    <name evidence="7" type="ORF">H4R20_006949</name>
</gene>
<dbReference type="OrthoDB" id="6612291at2759"/>
<keyword evidence="4 5" id="KW-0472">Membrane</keyword>
<feature type="non-terminal residue" evidence="7">
    <location>
        <position position="1"/>
    </location>
</feature>
<dbReference type="PROSITE" id="PS00216">
    <property type="entry name" value="SUGAR_TRANSPORT_1"/>
    <property type="match status" value="1"/>
</dbReference>
<proteinExistence type="predicted"/>
<evidence type="ECO:0000313" key="8">
    <source>
        <dbReference type="Proteomes" id="UP001140094"/>
    </source>
</evidence>
<dbReference type="GO" id="GO:0016020">
    <property type="term" value="C:membrane"/>
    <property type="evidence" value="ECO:0007669"/>
    <property type="project" value="UniProtKB-SubCell"/>
</dbReference>
<protein>
    <submittedName>
        <fullName evidence="7">Myo-inositol transporter itr1</fullName>
    </submittedName>
</protein>
<evidence type="ECO:0000256" key="5">
    <source>
        <dbReference type="SAM" id="Phobius"/>
    </source>
</evidence>
<accession>A0A9W8HNG2</accession>
<feature type="non-terminal residue" evidence="7">
    <location>
        <position position="64"/>
    </location>
</feature>
<evidence type="ECO:0000256" key="4">
    <source>
        <dbReference type="ARBA" id="ARBA00023136"/>
    </source>
</evidence>
<dbReference type="InterPro" id="IPR036259">
    <property type="entry name" value="MFS_trans_sf"/>
</dbReference>
<sequence length="64" mass="6365">GLVVGMVALGALVGSLMAGRAADCFGRKVVLLANNAFFIIGALLISTSTTTVQMAIGRLVSGIG</sequence>
<evidence type="ECO:0000313" key="7">
    <source>
        <dbReference type="EMBL" id="KAJ2790821.1"/>
    </source>
</evidence>
<comment type="subcellular location">
    <subcellularLocation>
        <location evidence="1">Membrane</location>
        <topology evidence="1">Multi-pass membrane protein</topology>
    </subcellularLocation>
</comment>
<dbReference type="Gene3D" id="1.20.1250.20">
    <property type="entry name" value="MFS general substrate transporter like domains"/>
    <property type="match status" value="1"/>
</dbReference>
<comment type="caution">
    <text evidence="7">The sequence shown here is derived from an EMBL/GenBank/DDBJ whole genome shotgun (WGS) entry which is preliminary data.</text>
</comment>
<evidence type="ECO:0000256" key="1">
    <source>
        <dbReference type="ARBA" id="ARBA00004141"/>
    </source>
</evidence>
<keyword evidence="3 5" id="KW-1133">Transmembrane helix</keyword>
<dbReference type="InterPro" id="IPR005828">
    <property type="entry name" value="MFS_sugar_transport-like"/>
</dbReference>
<organism evidence="7 8">
    <name type="scientific">Coemansia guatemalensis</name>
    <dbReference type="NCBI Taxonomy" id="2761395"/>
    <lineage>
        <taxon>Eukaryota</taxon>
        <taxon>Fungi</taxon>
        <taxon>Fungi incertae sedis</taxon>
        <taxon>Zoopagomycota</taxon>
        <taxon>Kickxellomycotina</taxon>
        <taxon>Kickxellomycetes</taxon>
        <taxon>Kickxellales</taxon>
        <taxon>Kickxellaceae</taxon>
        <taxon>Coemansia</taxon>
    </lineage>
</organism>
<dbReference type="InterPro" id="IPR020846">
    <property type="entry name" value="MFS_dom"/>
</dbReference>
<reference evidence="7" key="1">
    <citation type="submission" date="2022-07" db="EMBL/GenBank/DDBJ databases">
        <title>Phylogenomic reconstructions and comparative analyses of Kickxellomycotina fungi.</title>
        <authorList>
            <person name="Reynolds N.K."/>
            <person name="Stajich J.E."/>
            <person name="Barry K."/>
            <person name="Grigoriev I.V."/>
            <person name="Crous P."/>
            <person name="Smith M.E."/>
        </authorList>
    </citation>
    <scope>NUCLEOTIDE SEQUENCE</scope>
    <source>
        <strain evidence="7">NRRL 1565</strain>
    </source>
</reference>
<keyword evidence="8" id="KW-1185">Reference proteome</keyword>
<feature type="transmembrane region" description="Helical" evidence="5">
    <location>
        <begin position="37"/>
        <end position="60"/>
    </location>
</feature>
<keyword evidence="2 5" id="KW-0812">Transmembrane</keyword>
<dbReference type="Proteomes" id="UP001140094">
    <property type="component" value="Unassembled WGS sequence"/>
</dbReference>
<dbReference type="AlphaFoldDB" id="A0A9W8HNG2"/>